<comment type="caution">
    <text evidence="3">The sequence shown here is derived from an EMBL/GenBank/DDBJ whole genome shotgun (WGS) entry which is preliminary data.</text>
</comment>
<evidence type="ECO:0000256" key="1">
    <source>
        <dbReference type="SAM" id="MobiDB-lite"/>
    </source>
</evidence>
<dbReference type="EMBL" id="QLMG01000008">
    <property type="protein sequence ID" value="RAK19635.1"/>
    <property type="molecule type" value="Genomic_DNA"/>
</dbReference>
<dbReference type="AlphaFoldDB" id="A0A327YIP9"/>
<dbReference type="OrthoDB" id="8160435at2"/>
<proteinExistence type="predicted"/>
<reference evidence="3 4" key="1">
    <citation type="submission" date="2018-06" db="EMBL/GenBank/DDBJ databases">
        <title>Genomic Encyclopedia of Archaeal and Bacterial Type Strains, Phase II (KMG-II): from individual species to whole genera.</title>
        <authorList>
            <person name="Goeker M."/>
        </authorList>
    </citation>
    <scope>NUCLEOTIDE SEQUENCE [LARGE SCALE GENOMIC DNA]</scope>
    <source>
        <strain evidence="3 4">DSM 22011</strain>
    </source>
</reference>
<sequence length="193" mass="19714">MTKRSRTAALAIVGAASFALAGCREDPVDARAFPDLQSCQASVGPDSLFSRQDCETAFAEAQTLHAETAPRYDSREVCEEQYGAGNCDTEAQATGGGSGSIFMPLIAGYLIGNMLGGRGIGAQPMYRGADGRFTTPGGGTSYANNTGRAKLTPQAFAKAPVTAGKPPMSRATAASRGGFGTRSTGTGLRGFGG</sequence>
<keyword evidence="2" id="KW-0732">Signal</keyword>
<feature type="region of interest" description="Disordered" evidence="1">
    <location>
        <begin position="160"/>
        <end position="193"/>
    </location>
</feature>
<dbReference type="Proteomes" id="UP000249165">
    <property type="component" value="Unassembled WGS sequence"/>
</dbReference>
<dbReference type="PROSITE" id="PS51257">
    <property type="entry name" value="PROKAR_LIPOPROTEIN"/>
    <property type="match status" value="1"/>
</dbReference>
<feature type="chain" id="PRO_5016305863" evidence="2">
    <location>
        <begin position="22"/>
        <end position="193"/>
    </location>
</feature>
<feature type="signal peptide" evidence="2">
    <location>
        <begin position="1"/>
        <end position="21"/>
    </location>
</feature>
<organism evidence="3 4">
    <name type="scientific">Salipiger aestuarii</name>
    <dbReference type="NCBI Taxonomy" id="568098"/>
    <lineage>
        <taxon>Bacteria</taxon>
        <taxon>Pseudomonadati</taxon>
        <taxon>Pseudomonadota</taxon>
        <taxon>Alphaproteobacteria</taxon>
        <taxon>Rhodobacterales</taxon>
        <taxon>Roseobacteraceae</taxon>
        <taxon>Salipiger</taxon>
    </lineage>
</organism>
<gene>
    <name evidence="3" type="ORF">ATI53_100817</name>
</gene>
<evidence type="ECO:0000313" key="4">
    <source>
        <dbReference type="Proteomes" id="UP000249165"/>
    </source>
</evidence>
<name>A0A327YIP9_9RHOB</name>
<protein>
    <submittedName>
        <fullName evidence="3">Uncharacterized protein YgiB involved in biofilm formation</fullName>
    </submittedName>
</protein>
<dbReference type="RefSeq" id="WP_111549967.1">
    <property type="nucleotide sequence ID" value="NZ_LIGK01000008.1"/>
</dbReference>
<evidence type="ECO:0000256" key="2">
    <source>
        <dbReference type="SAM" id="SignalP"/>
    </source>
</evidence>
<dbReference type="Pfam" id="PF06693">
    <property type="entry name" value="DUF1190"/>
    <property type="match status" value="1"/>
</dbReference>
<keyword evidence="4" id="KW-1185">Reference proteome</keyword>
<dbReference type="InterPro" id="IPR009576">
    <property type="entry name" value="Biofilm_formation_YgiB"/>
</dbReference>
<evidence type="ECO:0000313" key="3">
    <source>
        <dbReference type="EMBL" id="RAK19635.1"/>
    </source>
</evidence>
<accession>A0A327YIP9</accession>